<organism evidence="2 3">
    <name type="scientific">Lineolata rhizophorae</name>
    <dbReference type="NCBI Taxonomy" id="578093"/>
    <lineage>
        <taxon>Eukaryota</taxon>
        <taxon>Fungi</taxon>
        <taxon>Dikarya</taxon>
        <taxon>Ascomycota</taxon>
        <taxon>Pezizomycotina</taxon>
        <taxon>Dothideomycetes</taxon>
        <taxon>Dothideomycetes incertae sedis</taxon>
        <taxon>Lineolatales</taxon>
        <taxon>Lineolataceae</taxon>
        <taxon>Lineolata</taxon>
    </lineage>
</organism>
<sequence length="180" mass="20115">MVGSGCFAEESVARSRAAMWQFVMFVEVVGLLESASGRHIQLYAQEPDYFPLDEEFLASFDVIVLKHPAAVDVVSSVTFLFCPFVPWKLMLLFLERGDPSLYIGTNVSELLETMEHVWRAEAAETSGVALTDEIGTGSLDDYRSAARRFLTGRKEYSVPRSDLNVPALHGLKLYWACKPD</sequence>
<reference evidence="2" key="1">
    <citation type="journal article" date="2020" name="Stud. Mycol.">
        <title>101 Dothideomycetes genomes: a test case for predicting lifestyles and emergence of pathogens.</title>
        <authorList>
            <person name="Haridas S."/>
            <person name="Albert R."/>
            <person name="Binder M."/>
            <person name="Bloem J."/>
            <person name="Labutti K."/>
            <person name="Salamov A."/>
            <person name="Andreopoulos B."/>
            <person name="Baker S."/>
            <person name="Barry K."/>
            <person name="Bills G."/>
            <person name="Bluhm B."/>
            <person name="Cannon C."/>
            <person name="Castanera R."/>
            <person name="Culley D."/>
            <person name="Daum C."/>
            <person name="Ezra D."/>
            <person name="Gonzalez J."/>
            <person name="Henrissat B."/>
            <person name="Kuo A."/>
            <person name="Liang C."/>
            <person name="Lipzen A."/>
            <person name="Lutzoni F."/>
            <person name="Magnuson J."/>
            <person name="Mondo S."/>
            <person name="Nolan M."/>
            <person name="Ohm R."/>
            <person name="Pangilinan J."/>
            <person name="Park H.-J."/>
            <person name="Ramirez L."/>
            <person name="Alfaro M."/>
            <person name="Sun H."/>
            <person name="Tritt A."/>
            <person name="Yoshinaga Y."/>
            <person name="Zwiers L.-H."/>
            <person name="Turgeon B."/>
            <person name="Goodwin S."/>
            <person name="Spatafora J."/>
            <person name="Crous P."/>
            <person name="Grigoriev I."/>
        </authorList>
    </citation>
    <scope>NUCLEOTIDE SEQUENCE</scope>
    <source>
        <strain evidence="2">ATCC 16933</strain>
    </source>
</reference>
<evidence type="ECO:0000259" key="1">
    <source>
        <dbReference type="Pfam" id="PF07985"/>
    </source>
</evidence>
<keyword evidence="3" id="KW-1185">Reference proteome</keyword>
<dbReference type="AlphaFoldDB" id="A0A6A6NR94"/>
<evidence type="ECO:0000313" key="3">
    <source>
        <dbReference type="Proteomes" id="UP000799766"/>
    </source>
</evidence>
<dbReference type="InterPro" id="IPR012942">
    <property type="entry name" value="SRR1-like"/>
</dbReference>
<dbReference type="PANTHER" id="PTHR42080:SF1">
    <property type="entry name" value="SRR1-LIKE DOMAIN-CONTAINING PROTEIN"/>
    <property type="match status" value="1"/>
</dbReference>
<dbReference type="Pfam" id="PF07985">
    <property type="entry name" value="SRR1"/>
    <property type="match status" value="1"/>
</dbReference>
<dbReference type="EMBL" id="MU001693">
    <property type="protein sequence ID" value="KAF2454088.1"/>
    <property type="molecule type" value="Genomic_DNA"/>
</dbReference>
<proteinExistence type="predicted"/>
<evidence type="ECO:0000313" key="2">
    <source>
        <dbReference type="EMBL" id="KAF2454088.1"/>
    </source>
</evidence>
<dbReference type="OrthoDB" id="5318346at2759"/>
<gene>
    <name evidence="2" type="ORF">BDY21DRAFT_112223</name>
</gene>
<feature type="domain" description="SRR1-like" evidence="1">
    <location>
        <begin position="11"/>
        <end position="115"/>
    </location>
</feature>
<dbReference type="PANTHER" id="PTHR42080">
    <property type="entry name" value="SRR1 DOMAIN-CONTAINING PROTEIN"/>
    <property type="match status" value="1"/>
</dbReference>
<name>A0A6A6NR94_9PEZI</name>
<accession>A0A6A6NR94</accession>
<protein>
    <recommendedName>
        <fullName evidence="1">SRR1-like domain-containing protein</fullName>
    </recommendedName>
</protein>
<dbReference type="Proteomes" id="UP000799766">
    <property type="component" value="Unassembled WGS sequence"/>
</dbReference>